<dbReference type="PANTHER" id="PTHR33710">
    <property type="entry name" value="BNAC02G09200D PROTEIN"/>
    <property type="match status" value="1"/>
</dbReference>
<dbReference type="AlphaFoldDB" id="A0AAV5L9P4"/>
<keyword evidence="2" id="KW-1185">Reference proteome</keyword>
<organism evidence="1 2">
    <name type="scientific">Rubroshorea leprosula</name>
    <dbReference type="NCBI Taxonomy" id="152421"/>
    <lineage>
        <taxon>Eukaryota</taxon>
        <taxon>Viridiplantae</taxon>
        <taxon>Streptophyta</taxon>
        <taxon>Embryophyta</taxon>
        <taxon>Tracheophyta</taxon>
        <taxon>Spermatophyta</taxon>
        <taxon>Magnoliopsida</taxon>
        <taxon>eudicotyledons</taxon>
        <taxon>Gunneridae</taxon>
        <taxon>Pentapetalae</taxon>
        <taxon>rosids</taxon>
        <taxon>malvids</taxon>
        <taxon>Malvales</taxon>
        <taxon>Dipterocarpaceae</taxon>
        <taxon>Rubroshorea</taxon>
    </lineage>
</organism>
<dbReference type="EMBL" id="BPVZ01000103">
    <property type="protein sequence ID" value="GKV33970.1"/>
    <property type="molecule type" value="Genomic_DNA"/>
</dbReference>
<reference evidence="1 2" key="1">
    <citation type="journal article" date="2021" name="Commun. Biol.">
        <title>The genome of Shorea leprosula (Dipterocarpaceae) highlights the ecological relevance of drought in aseasonal tropical rainforests.</title>
        <authorList>
            <person name="Ng K.K.S."/>
            <person name="Kobayashi M.J."/>
            <person name="Fawcett J.A."/>
            <person name="Hatakeyama M."/>
            <person name="Paape T."/>
            <person name="Ng C.H."/>
            <person name="Ang C.C."/>
            <person name="Tnah L.H."/>
            <person name="Lee C.T."/>
            <person name="Nishiyama T."/>
            <person name="Sese J."/>
            <person name="O'Brien M.J."/>
            <person name="Copetti D."/>
            <person name="Mohd Noor M.I."/>
            <person name="Ong R.C."/>
            <person name="Putra M."/>
            <person name="Sireger I.Z."/>
            <person name="Indrioko S."/>
            <person name="Kosugi Y."/>
            <person name="Izuno A."/>
            <person name="Isagi Y."/>
            <person name="Lee S.L."/>
            <person name="Shimizu K.K."/>
        </authorList>
    </citation>
    <scope>NUCLEOTIDE SEQUENCE [LARGE SCALE GENOMIC DNA]</scope>
    <source>
        <strain evidence="1">214</strain>
    </source>
</reference>
<protein>
    <recommendedName>
        <fullName evidence="3">Endonuclease/exonuclease/phosphatase domain-containing protein</fullName>
    </recommendedName>
</protein>
<dbReference type="InterPro" id="IPR036691">
    <property type="entry name" value="Endo/exonu/phosph_ase_sf"/>
</dbReference>
<evidence type="ECO:0000313" key="1">
    <source>
        <dbReference type="EMBL" id="GKV33970.1"/>
    </source>
</evidence>
<sequence>MISYGGRKRTRANKRLGERLSLTVEENVGLTLDDGDALPMREAVGKGVLLANVWRTVKDMHMRITDATDSRRWLQEASDNPVMEEAARQQGSSTNMEAFMDTSKDMLSLDQGKEIKEHHDNPRLTVVEMITVSPKTRAWKQEARSRKSQATNSLSVVPRIKRKERNPWAVHSLIELVRLKQPSIVLLSETLLNGRGRSSLPWLVGGDFNDLSSQDEKMGGMLQPDWMIHGFRDVIDFCGLTEVQMMGGLFTWKVFEKLDRGFVTLRWMSFFP</sequence>
<evidence type="ECO:0008006" key="3">
    <source>
        <dbReference type="Google" id="ProtNLM"/>
    </source>
</evidence>
<dbReference type="SUPFAM" id="SSF56219">
    <property type="entry name" value="DNase I-like"/>
    <property type="match status" value="1"/>
</dbReference>
<dbReference type="Proteomes" id="UP001054252">
    <property type="component" value="Unassembled WGS sequence"/>
</dbReference>
<comment type="caution">
    <text evidence="1">The sequence shown here is derived from an EMBL/GenBank/DDBJ whole genome shotgun (WGS) entry which is preliminary data.</text>
</comment>
<gene>
    <name evidence="1" type="ORF">SLEP1_g42401</name>
</gene>
<dbReference type="PANTHER" id="PTHR33710:SF71">
    <property type="entry name" value="ENDONUCLEASE_EXONUCLEASE_PHOSPHATASE DOMAIN-CONTAINING PROTEIN"/>
    <property type="match status" value="1"/>
</dbReference>
<name>A0AAV5L9P4_9ROSI</name>
<evidence type="ECO:0000313" key="2">
    <source>
        <dbReference type="Proteomes" id="UP001054252"/>
    </source>
</evidence>
<accession>A0AAV5L9P4</accession>
<proteinExistence type="predicted"/>